<protein>
    <submittedName>
        <fullName evidence="1">Uncharacterized protein</fullName>
    </submittedName>
</protein>
<evidence type="ECO:0000313" key="1">
    <source>
        <dbReference type="EnsemblMetazoa" id="GMOY011367-PA"/>
    </source>
</evidence>
<evidence type="ECO:0000313" key="2">
    <source>
        <dbReference type="Proteomes" id="UP000092444"/>
    </source>
</evidence>
<organism evidence="1 2">
    <name type="scientific">Glossina morsitans morsitans</name>
    <name type="common">Savannah tsetse fly</name>
    <dbReference type="NCBI Taxonomy" id="37546"/>
    <lineage>
        <taxon>Eukaryota</taxon>
        <taxon>Metazoa</taxon>
        <taxon>Ecdysozoa</taxon>
        <taxon>Arthropoda</taxon>
        <taxon>Hexapoda</taxon>
        <taxon>Insecta</taxon>
        <taxon>Pterygota</taxon>
        <taxon>Neoptera</taxon>
        <taxon>Endopterygota</taxon>
        <taxon>Diptera</taxon>
        <taxon>Brachycera</taxon>
        <taxon>Muscomorpha</taxon>
        <taxon>Hippoboscoidea</taxon>
        <taxon>Glossinidae</taxon>
        <taxon>Glossina</taxon>
    </lineage>
</organism>
<dbReference type="EMBL" id="CCAG010011915">
    <property type="status" value="NOT_ANNOTATED_CDS"/>
    <property type="molecule type" value="Genomic_DNA"/>
</dbReference>
<dbReference type="Proteomes" id="UP000092444">
    <property type="component" value="Unassembled WGS sequence"/>
</dbReference>
<accession>A0A1B0GDJ2</accession>
<keyword evidence="2" id="KW-1185">Reference proteome</keyword>
<dbReference type="STRING" id="37546.A0A1B0GDJ2"/>
<proteinExistence type="predicted"/>
<sequence length="85" mass="9447">MLELGPGALLPSLPYASTSFSACSMKMNGSRFTLSFIMRQENHKVSKRPYLSLIDVRVQLGTIFPDKYDWMCDAAMGGTCTTYVV</sequence>
<name>A0A1B0GDJ2_GLOMM</name>
<dbReference type="AlphaFoldDB" id="A0A1B0GDJ2"/>
<dbReference type="VEuPathDB" id="VectorBase:GMOY011367"/>
<reference evidence="1" key="1">
    <citation type="submission" date="2020-05" db="UniProtKB">
        <authorList>
            <consortium name="EnsemblMetazoa"/>
        </authorList>
    </citation>
    <scope>IDENTIFICATION</scope>
    <source>
        <strain evidence="1">Yale</strain>
    </source>
</reference>
<dbReference type="EnsemblMetazoa" id="GMOY011367-RA">
    <property type="protein sequence ID" value="GMOY011367-PA"/>
    <property type="gene ID" value="GMOY011367"/>
</dbReference>